<keyword evidence="2" id="KW-1185">Reference proteome</keyword>
<protein>
    <submittedName>
        <fullName evidence="1">SAV_915 family protein</fullName>
    </submittedName>
</protein>
<organism evidence="1 2">
    <name type="scientific">Sphaerisporangium corydalis</name>
    <dbReference type="NCBI Taxonomy" id="1441875"/>
    <lineage>
        <taxon>Bacteria</taxon>
        <taxon>Bacillati</taxon>
        <taxon>Actinomycetota</taxon>
        <taxon>Actinomycetes</taxon>
        <taxon>Streptosporangiales</taxon>
        <taxon>Streptosporangiaceae</taxon>
        <taxon>Sphaerisporangium</taxon>
    </lineage>
</organism>
<dbReference type="Proteomes" id="UP001595891">
    <property type="component" value="Unassembled WGS sequence"/>
</dbReference>
<sequence>MTQSLRLFRTVNGTRTAVAFSTPARLTTVLGTDQRWIHLSESALRRMVDDLHLEGIVVDPSGSFSGRTAEHQAA</sequence>
<dbReference type="InterPro" id="IPR049975">
    <property type="entry name" value="SAV_915-like_dom"/>
</dbReference>
<dbReference type="EMBL" id="JBHSFN010000003">
    <property type="protein sequence ID" value="MFC4585807.1"/>
    <property type="molecule type" value="Genomic_DNA"/>
</dbReference>
<gene>
    <name evidence="1" type="ORF">ACFO8L_06980</name>
</gene>
<evidence type="ECO:0000313" key="2">
    <source>
        <dbReference type="Proteomes" id="UP001595891"/>
    </source>
</evidence>
<comment type="caution">
    <text evidence="1">The sequence shown here is derived from an EMBL/GenBank/DDBJ whole genome shotgun (WGS) entry which is preliminary data.</text>
</comment>
<reference evidence="2" key="1">
    <citation type="journal article" date="2019" name="Int. J. Syst. Evol. Microbiol.">
        <title>The Global Catalogue of Microorganisms (GCM) 10K type strain sequencing project: providing services to taxonomists for standard genome sequencing and annotation.</title>
        <authorList>
            <consortium name="The Broad Institute Genomics Platform"/>
            <consortium name="The Broad Institute Genome Sequencing Center for Infectious Disease"/>
            <person name="Wu L."/>
            <person name="Ma J."/>
        </authorList>
    </citation>
    <scope>NUCLEOTIDE SEQUENCE [LARGE SCALE GENOMIC DNA]</scope>
    <source>
        <strain evidence="2">CCUG 49560</strain>
    </source>
</reference>
<evidence type="ECO:0000313" key="1">
    <source>
        <dbReference type="EMBL" id="MFC4585807.1"/>
    </source>
</evidence>
<name>A0ABV9E8S7_9ACTN</name>
<accession>A0ABV9E8S7</accession>
<proteinExistence type="predicted"/>
<dbReference type="NCBIfam" id="NF042914">
    <property type="entry name" value="SAV915_dom"/>
    <property type="match status" value="1"/>
</dbReference>
<dbReference type="RefSeq" id="WP_262841208.1">
    <property type="nucleotide sequence ID" value="NZ_JANZYP010000004.1"/>
</dbReference>